<evidence type="ECO:0000256" key="1">
    <source>
        <dbReference type="SAM" id="MobiDB-lite"/>
    </source>
</evidence>
<comment type="caution">
    <text evidence="3">The sequence shown here is derived from an EMBL/GenBank/DDBJ whole genome shotgun (WGS) entry which is preliminary data.</text>
</comment>
<evidence type="ECO:0000313" key="4">
    <source>
        <dbReference type="Proteomes" id="UP000746503"/>
    </source>
</evidence>
<protein>
    <submittedName>
        <fullName evidence="3">Cupin domain-containing protein</fullName>
    </submittedName>
</protein>
<feature type="region of interest" description="Disordered" evidence="1">
    <location>
        <begin position="1"/>
        <end position="66"/>
    </location>
</feature>
<accession>A0ABX1ANR1</accession>
<organism evidence="3 4">
    <name type="scientific">Streptomyces spiramenti</name>
    <dbReference type="NCBI Taxonomy" id="2720606"/>
    <lineage>
        <taxon>Bacteria</taxon>
        <taxon>Bacillati</taxon>
        <taxon>Actinomycetota</taxon>
        <taxon>Actinomycetes</taxon>
        <taxon>Kitasatosporales</taxon>
        <taxon>Streptomycetaceae</taxon>
        <taxon>Streptomyces</taxon>
    </lineage>
</organism>
<dbReference type="InterPro" id="IPR011051">
    <property type="entry name" value="RmlC_Cupin_sf"/>
</dbReference>
<keyword evidence="4" id="KW-1185">Reference proteome</keyword>
<dbReference type="InterPro" id="IPR013096">
    <property type="entry name" value="Cupin_2"/>
</dbReference>
<gene>
    <name evidence="3" type="ORF">HCJ92_13390</name>
</gene>
<sequence>MRPGRTPARGRAPATRVTPCPHGLARPFRGRDARWRAGGGSPVNRPQDTDSPQRTERPAAATGGAALPGGIALSRLRVYDWPAPPGSDGLCGGTPHMHLVCTEAYAVAGGTGAVQVVTSEGAATVPLAEGDLVWFTPGTVHRLVNEGSLRILVLMQNAGLPEAGDAVFTFPPEVLADPDAYRSAAELDTTDREGSARRRRDLALDGYAALRERAAGGDRSAMADFHTAALRLVRPRLGDWRRTFDTGPAAEVARTAAHLAALAEGDTAHLRSATVHRGDPGDAWGMCGRLDTFTSRDGARVI</sequence>
<feature type="compositionally biased region" description="Basic and acidic residues" evidence="1">
    <location>
        <begin position="47"/>
        <end position="57"/>
    </location>
</feature>
<dbReference type="EMBL" id="JAAVJB010000097">
    <property type="protein sequence ID" value="NJP67266.1"/>
    <property type="molecule type" value="Genomic_DNA"/>
</dbReference>
<dbReference type="InterPro" id="IPR014710">
    <property type="entry name" value="RmlC-like_jellyroll"/>
</dbReference>
<feature type="domain" description="Cupin type-2" evidence="2">
    <location>
        <begin position="93"/>
        <end position="153"/>
    </location>
</feature>
<evidence type="ECO:0000259" key="2">
    <source>
        <dbReference type="Pfam" id="PF07883"/>
    </source>
</evidence>
<dbReference type="Gene3D" id="2.60.120.10">
    <property type="entry name" value="Jelly Rolls"/>
    <property type="match status" value="1"/>
</dbReference>
<name>A0ABX1ANR1_9ACTN</name>
<dbReference type="CDD" id="cd02208">
    <property type="entry name" value="cupin_RmlC-like"/>
    <property type="match status" value="1"/>
</dbReference>
<proteinExistence type="predicted"/>
<reference evidence="3 4" key="1">
    <citation type="submission" date="2020-03" db="EMBL/GenBank/DDBJ databases">
        <title>Draft genome of Streptomyces sp. ventii, isolated from the Axial Seamount in the Pacific Ocean, and resequencing of the two type strains Streptomyces lonarensis strain NCL 716 and Streptomyces bohaiensis strain 11A07.</title>
        <authorList>
            <person name="Loughran R.M."/>
            <person name="Pfannmuller K.M."/>
            <person name="Wasson B.J."/>
            <person name="Deadmond M.C."/>
            <person name="Paddock B.E."/>
            <person name="Koyack M.J."/>
            <person name="Gallegos D.A."/>
            <person name="Mitchell E.A."/>
            <person name="Ushijima B."/>
            <person name="Saw J.H."/>
            <person name="Mcphail K.L."/>
            <person name="Videau P."/>
        </authorList>
    </citation>
    <scope>NUCLEOTIDE SEQUENCE [LARGE SCALE GENOMIC DNA]</scope>
    <source>
        <strain evidence="4">5675061</strain>
    </source>
</reference>
<evidence type="ECO:0000313" key="3">
    <source>
        <dbReference type="EMBL" id="NJP67266.1"/>
    </source>
</evidence>
<dbReference type="SUPFAM" id="SSF51182">
    <property type="entry name" value="RmlC-like cupins"/>
    <property type="match status" value="1"/>
</dbReference>
<dbReference type="Proteomes" id="UP000746503">
    <property type="component" value="Unassembled WGS sequence"/>
</dbReference>
<feature type="compositionally biased region" description="Low complexity" evidence="1">
    <location>
        <begin position="1"/>
        <end position="16"/>
    </location>
</feature>
<dbReference type="Pfam" id="PF07883">
    <property type="entry name" value="Cupin_2"/>
    <property type="match status" value="1"/>
</dbReference>